<dbReference type="GO" id="GO:0099078">
    <property type="term" value="C:BORC complex"/>
    <property type="evidence" value="ECO:0007669"/>
    <property type="project" value="TreeGrafter"/>
</dbReference>
<dbReference type="EMBL" id="UYRR01038829">
    <property type="protein sequence ID" value="VDK74716.1"/>
    <property type="molecule type" value="Genomic_DNA"/>
</dbReference>
<name>A0A0M3KIG5_ANISI</name>
<sequence length="226" mass="24451">MSSDQAQTDCDNDNIPSAVTNQTDKPVVKRRSRNMPLHIITSIPSKPSSNSAVEDPKSIPSTSQMASAATYDAATQHTFVVSDLERRIRDSARLNSTTSTPVSESSNCSNSLTGSSLTLTPDPLIISSLESSARTIAANLDVLLRDLRGSLHGMSDLTVEASECYADSISSTCDSVDAVIKNTYSMLAKIEELNEAMVGVKRLAHQVKEIKRVVDIFESHFILHPL</sequence>
<accession>A0A0M3KIG5</accession>
<dbReference type="WBParaSite" id="ASIM_0002078401-mRNA-1">
    <property type="protein sequence ID" value="ASIM_0002078401-mRNA-1"/>
    <property type="gene ID" value="ASIM_0002078401"/>
</dbReference>
<feature type="domain" description="BLOC-1-related complex subunit 6 C-terminal helix" evidence="2">
    <location>
        <begin position="120"/>
        <end position="218"/>
    </location>
</feature>
<dbReference type="Pfam" id="PF10157">
    <property type="entry name" value="BORCS6"/>
    <property type="match status" value="1"/>
</dbReference>
<feature type="compositionally biased region" description="Low complexity" evidence="1">
    <location>
        <begin position="98"/>
        <end position="114"/>
    </location>
</feature>
<dbReference type="PANTHER" id="PTHR13440">
    <property type="entry name" value="BLOC-1 RELATED COMPLEX SUBUNIT 6"/>
    <property type="match status" value="1"/>
</dbReference>
<reference evidence="5" key="1">
    <citation type="submission" date="2017-02" db="UniProtKB">
        <authorList>
            <consortium name="WormBaseParasite"/>
        </authorList>
    </citation>
    <scope>IDENTIFICATION</scope>
</reference>
<dbReference type="GO" id="GO:0032418">
    <property type="term" value="P:lysosome localization"/>
    <property type="evidence" value="ECO:0007669"/>
    <property type="project" value="TreeGrafter"/>
</dbReference>
<dbReference type="InterPro" id="IPR019314">
    <property type="entry name" value="BORCS6"/>
</dbReference>
<dbReference type="PANTHER" id="PTHR13440:SF7">
    <property type="entry name" value="BLOC-1 RELATED COMPLEX SUBUNIT 6"/>
    <property type="match status" value="1"/>
</dbReference>
<feature type="region of interest" description="Disordered" evidence="1">
    <location>
        <begin position="1"/>
        <end position="68"/>
    </location>
</feature>
<evidence type="ECO:0000313" key="3">
    <source>
        <dbReference type="EMBL" id="VDK74716.1"/>
    </source>
</evidence>
<dbReference type="OrthoDB" id="21270at2759"/>
<evidence type="ECO:0000259" key="2">
    <source>
        <dbReference type="Pfam" id="PF10157"/>
    </source>
</evidence>
<evidence type="ECO:0000313" key="4">
    <source>
        <dbReference type="Proteomes" id="UP000267096"/>
    </source>
</evidence>
<dbReference type="Proteomes" id="UP000267096">
    <property type="component" value="Unassembled WGS sequence"/>
</dbReference>
<gene>
    <name evidence="3" type="ORF">ASIM_LOCUS20162</name>
</gene>
<proteinExistence type="predicted"/>
<organism evidence="5">
    <name type="scientific">Anisakis simplex</name>
    <name type="common">Herring worm</name>
    <dbReference type="NCBI Taxonomy" id="6269"/>
    <lineage>
        <taxon>Eukaryota</taxon>
        <taxon>Metazoa</taxon>
        <taxon>Ecdysozoa</taxon>
        <taxon>Nematoda</taxon>
        <taxon>Chromadorea</taxon>
        <taxon>Rhabditida</taxon>
        <taxon>Spirurina</taxon>
        <taxon>Ascaridomorpha</taxon>
        <taxon>Ascaridoidea</taxon>
        <taxon>Anisakidae</taxon>
        <taxon>Anisakis</taxon>
        <taxon>Anisakis simplex complex</taxon>
    </lineage>
</organism>
<feature type="compositionally biased region" description="Polar residues" evidence="1">
    <location>
        <begin position="59"/>
        <end position="68"/>
    </location>
</feature>
<protein>
    <submittedName>
        <fullName evidence="5">BORCS6 domain-containing protein</fullName>
    </submittedName>
</protein>
<evidence type="ECO:0000313" key="5">
    <source>
        <dbReference type="WBParaSite" id="ASIM_0002078401-mRNA-1"/>
    </source>
</evidence>
<dbReference type="InterPro" id="IPR046465">
    <property type="entry name" value="BORCS6_C"/>
</dbReference>
<feature type="region of interest" description="Disordered" evidence="1">
    <location>
        <begin position="92"/>
        <end position="114"/>
    </location>
</feature>
<reference evidence="3 4" key="2">
    <citation type="submission" date="2018-11" db="EMBL/GenBank/DDBJ databases">
        <authorList>
            <consortium name="Pathogen Informatics"/>
        </authorList>
    </citation>
    <scope>NUCLEOTIDE SEQUENCE [LARGE SCALE GENOMIC DNA]</scope>
</reference>
<feature type="compositionally biased region" description="Polar residues" evidence="1">
    <location>
        <begin position="42"/>
        <end position="52"/>
    </location>
</feature>
<evidence type="ECO:0000256" key="1">
    <source>
        <dbReference type="SAM" id="MobiDB-lite"/>
    </source>
</evidence>
<feature type="compositionally biased region" description="Polar residues" evidence="1">
    <location>
        <begin position="1"/>
        <end position="24"/>
    </location>
</feature>
<keyword evidence="4" id="KW-1185">Reference proteome</keyword>
<dbReference type="AlphaFoldDB" id="A0A0M3KIG5"/>